<keyword evidence="3" id="KW-0804">Transcription</keyword>
<dbReference type="InterPro" id="IPR014710">
    <property type="entry name" value="RmlC-like_jellyroll"/>
</dbReference>
<dbReference type="GO" id="GO:0003677">
    <property type="term" value="F:DNA binding"/>
    <property type="evidence" value="ECO:0007669"/>
    <property type="project" value="UniProtKB-KW"/>
</dbReference>
<gene>
    <name evidence="5" type="ORF">GGR39_000202</name>
</gene>
<dbReference type="PROSITE" id="PS51063">
    <property type="entry name" value="HTH_CRP_2"/>
    <property type="match status" value="1"/>
</dbReference>
<evidence type="ECO:0000259" key="4">
    <source>
        <dbReference type="PROSITE" id="PS51063"/>
    </source>
</evidence>
<evidence type="ECO:0000313" key="5">
    <source>
        <dbReference type="EMBL" id="MBB3938573.1"/>
    </source>
</evidence>
<dbReference type="InterPro" id="IPR036390">
    <property type="entry name" value="WH_DNA-bd_sf"/>
</dbReference>
<dbReference type="SUPFAM" id="SSF51206">
    <property type="entry name" value="cAMP-binding domain-like"/>
    <property type="match status" value="1"/>
</dbReference>
<dbReference type="Pfam" id="PF13545">
    <property type="entry name" value="HTH_Crp_2"/>
    <property type="match status" value="1"/>
</dbReference>
<dbReference type="InterPro" id="IPR012318">
    <property type="entry name" value="HTH_CRP"/>
</dbReference>
<evidence type="ECO:0000256" key="3">
    <source>
        <dbReference type="ARBA" id="ARBA00023163"/>
    </source>
</evidence>
<proteinExistence type="predicted"/>
<evidence type="ECO:0000256" key="2">
    <source>
        <dbReference type="ARBA" id="ARBA00023125"/>
    </source>
</evidence>
<keyword evidence="6" id="KW-1185">Reference proteome</keyword>
<dbReference type="GO" id="GO:0006355">
    <property type="term" value="P:regulation of DNA-templated transcription"/>
    <property type="evidence" value="ECO:0007669"/>
    <property type="project" value="InterPro"/>
</dbReference>
<protein>
    <submittedName>
        <fullName evidence="5">CRP-like cAMP-binding protein</fullName>
    </submittedName>
</protein>
<dbReference type="AlphaFoldDB" id="A0A7W6BVA1"/>
<accession>A0A7W6BVA1</accession>
<sequence length="251" mass="28502">MSEPSGLTRLFLKGRLRHALTDREVEVLDSLIERTERVPDGHVVQARAVEATRSTLLLDGFIARVIDDEGARNIVGLQVPGDFVDLHAFALKRLDHDVVTIGPALLGYVSHSKLQDIVRNEPHLTRVLWFSTLLDAAIHREWILKLEQLKAEERLGHIVCELWHRLNFVDLADTHGFNMPLLQTHLANACGTTAVHINRVIKAVRERGLLEINRGRVTLPDRPELERFSRFNPDYLYGKGSLYLGDDFKDS</sequence>
<keyword evidence="1" id="KW-0805">Transcription regulation</keyword>
<evidence type="ECO:0000313" key="6">
    <source>
        <dbReference type="Proteomes" id="UP000561459"/>
    </source>
</evidence>
<feature type="domain" description="HTH crp-type" evidence="4">
    <location>
        <begin position="149"/>
        <end position="223"/>
    </location>
</feature>
<reference evidence="5 6" key="1">
    <citation type="submission" date="2020-08" db="EMBL/GenBank/DDBJ databases">
        <title>Genomic Encyclopedia of Type Strains, Phase IV (KMG-IV): sequencing the most valuable type-strain genomes for metagenomic binning, comparative biology and taxonomic classification.</title>
        <authorList>
            <person name="Goeker M."/>
        </authorList>
    </citation>
    <scope>NUCLEOTIDE SEQUENCE [LARGE SCALE GENOMIC DNA]</scope>
    <source>
        <strain evidence="5 6">DSM 27568</strain>
    </source>
</reference>
<dbReference type="InterPro" id="IPR018490">
    <property type="entry name" value="cNMP-bd_dom_sf"/>
</dbReference>
<organism evidence="5 6">
    <name type="scientific">Novosphingobium fluoreni</name>
    <dbReference type="NCBI Taxonomy" id="1391222"/>
    <lineage>
        <taxon>Bacteria</taxon>
        <taxon>Pseudomonadati</taxon>
        <taxon>Pseudomonadota</taxon>
        <taxon>Alphaproteobacteria</taxon>
        <taxon>Sphingomonadales</taxon>
        <taxon>Sphingomonadaceae</taxon>
        <taxon>Novosphingobium</taxon>
    </lineage>
</organism>
<keyword evidence="2" id="KW-0238">DNA-binding</keyword>
<dbReference type="Gene3D" id="2.60.120.10">
    <property type="entry name" value="Jelly Rolls"/>
    <property type="match status" value="1"/>
</dbReference>
<dbReference type="Gene3D" id="1.10.10.10">
    <property type="entry name" value="Winged helix-like DNA-binding domain superfamily/Winged helix DNA-binding domain"/>
    <property type="match status" value="1"/>
</dbReference>
<dbReference type="Proteomes" id="UP000561459">
    <property type="component" value="Unassembled WGS sequence"/>
</dbReference>
<name>A0A7W6BVA1_9SPHN</name>
<dbReference type="RefSeq" id="WP_183615499.1">
    <property type="nucleotide sequence ID" value="NZ_JACIDY010000001.1"/>
</dbReference>
<dbReference type="SUPFAM" id="SSF46785">
    <property type="entry name" value="Winged helix' DNA-binding domain"/>
    <property type="match status" value="1"/>
</dbReference>
<evidence type="ECO:0000256" key="1">
    <source>
        <dbReference type="ARBA" id="ARBA00023015"/>
    </source>
</evidence>
<dbReference type="InterPro" id="IPR036388">
    <property type="entry name" value="WH-like_DNA-bd_sf"/>
</dbReference>
<dbReference type="EMBL" id="JACIDY010000001">
    <property type="protein sequence ID" value="MBB3938573.1"/>
    <property type="molecule type" value="Genomic_DNA"/>
</dbReference>
<comment type="caution">
    <text evidence="5">The sequence shown here is derived from an EMBL/GenBank/DDBJ whole genome shotgun (WGS) entry which is preliminary data.</text>
</comment>